<dbReference type="STRING" id="580166.AUP43_02225"/>
<organism evidence="1 2">
    <name type="scientific">Oceanibaculum pacificum</name>
    <dbReference type="NCBI Taxonomy" id="580166"/>
    <lineage>
        <taxon>Bacteria</taxon>
        <taxon>Pseudomonadati</taxon>
        <taxon>Pseudomonadota</taxon>
        <taxon>Alphaproteobacteria</taxon>
        <taxon>Rhodospirillales</taxon>
        <taxon>Oceanibaculaceae</taxon>
        <taxon>Oceanibaculum</taxon>
    </lineage>
</organism>
<dbReference type="OrthoDB" id="9809969at2"/>
<evidence type="ECO:0000313" key="2">
    <source>
        <dbReference type="Proteomes" id="UP000076400"/>
    </source>
</evidence>
<dbReference type="AlphaFoldDB" id="A0A154W1J7"/>
<protein>
    <submittedName>
        <fullName evidence="1">Conjugal transfer protein TraI</fullName>
    </submittedName>
</protein>
<gene>
    <name evidence="1" type="ORF">AUP43_02225</name>
</gene>
<dbReference type="Proteomes" id="UP000076400">
    <property type="component" value="Unassembled WGS sequence"/>
</dbReference>
<name>A0A154W1J7_9PROT</name>
<dbReference type="RefSeq" id="WP_067556916.1">
    <property type="nucleotide sequence ID" value="NZ_LPXN01000116.1"/>
</dbReference>
<evidence type="ECO:0000313" key="1">
    <source>
        <dbReference type="EMBL" id="KZD07359.1"/>
    </source>
</evidence>
<accession>A0A154W1J7</accession>
<dbReference type="NCBIfam" id="NF041267">
    <property type="entry name" value="relax_RlxS"/>
    <property type="match status" value="1"/>
</dbReference>
<dbReference type="EMBL" id="LPXN01000116">
    <property type="protein sequence ID" value="KZD07359.1"/>
    <property type="molecule type" value="Genomic_DNA"/>
</dbReference>
<reference evidence="1 2" key="1">
    <citation type="submission" date="2015-12" db="EMBL/GenBank/DDBJ databases">
        <title>Genome sequence of Oceanibaculum pacificum MCCC 1A02656.</title>
        <authorList>
            <person name="Lu L."/>
            <person name="Lai Q."/>
            <person name="Shao Z."/>
            <person name="Qian P."/>
        </authorList>
    </citation>
    <scope>NUCLEOTIDE SEQUENCE [LARGE SCALE GENOMIC DNA]</scope>
    <source>
        <strain evidence="1 2">MCCC 1A02656</strain>
    </source>
</reference>
<comment type="caution">
    <text evidence="1">The sequence shown here is derived from an EMBL/GenBank/DDBJ whole genome shotgun (WGS) entry which is preliminary data.</text>
</comment>
<dbReference type="InterPro" id="IPR021795">
    <property type="entry name" value="DUF3363"/>
</dbReference>
<dbReference type="Pfam" id="PF11843">
    <property type="entry name" value="DUF3363"/>
    <property type="match status" value="1"/>
</dbReference>
<keyword evidence="2" id="KW-1185">Reference proteome</keyword>
<proteinExistence type="predicted"/>
<sequence length="660" mass="74659">MKDDDDFTPRLGRIRARGSKRGRRYLHQVLRSVAFAGGRPSAGRGTFQGNRIGRGAGVGRVLASRDRYAAYRARRVIVKSRIVKLQGQGRKAAQLHLRYIQRDGVTREGLPGDLYDAESDRADGRAFLERGEGDRHQFRFIVSAEDAAEYDELKGFTRRLMRQMEEDLGTRLDWVAVDHFNTGHPHTHIVLLGRDDQGKDLVIARDYLARGMRERAAEIVGLDLGPRSDLEIEHRLRREVEQERFTSLDRGLLREVGDDGLVGSSTVDGDAFRQTLRVGRLQKLRRLGLAEEVGPGRWRLAEDLEPVLRRMGERGDIIKTMHREMVREGRDRATADYAIYDPADPKARRLVGRVVARGLSDEIDDHHYLIADGVDGRAHYIDIGRADATDPLPDGAIVAIEPMRAAPRDVDRTIAEIADANDGRYSVDIHLRHDPTATVTFAETHVRRLEAMRRRGMGVERQLDGTWMIAPDHLDRAAAYERSRAQASPVIVEMLSAVSLDRQVGAAGATWLDRELLADTPTTLRDAGFGREVRQALDRRRQWLVEQELARQEHDRIVYRANMLGILRRRELTRVADQLSGELGLQYAESELGQRIEGVYRRRLDLASGRFAVIEKAREFTLVPWRPVLERNLGKRVFGVARGDAISWSLGRKRNGPGLS</sequence>